<proteinExistence type="predicted"/>
<dbReference type="Proteomes" id="UP000828048">
    <property type="component" value="Chromosome 2"/>
</dbReference>
<reference evidence="1 2" key="1">
    <citation type="journal article" date="2021" name="Hortic Res">
        <title>High-quality reference genome and annotation aids understanding of berry development for evergreen blueberry (Vaccinium darrowii).</title>
        <authorList>
            <person name="Yu J."/>
            <person name="Hulse-Kemp A.M."/>
            <person name="Babiker E."/>
            <person name="Staton M."/>
        </authorList>
    </citation>
    <scope>NUCLEOTIDE SEQUENCE [LARGE SCALE GENOMIC DNA]</scope>
    <source>
        <strain evidence="2">cv. NJ 8807/NJ 8810</strain>
        <tissue evidence="1">Young leaf</tissue>
    </source>
</reference>
<evidence type="ECO:0000313" key="1">
    <source>
        <dbReference type="EMBL" id="KAH7835354.1"/>
    </source>
</evidence>
<accession>A0ACB7X3V5</accession>
<comment type="caution">
    <text evidence="1">The sequence shown here is derived from an EMBL/GenBank/DDBJ whole genome shotgun (WGS) entry which is preliminary data.</text>
</comment>
<gene>
    <name evidence="1" type="ORF">Vadar_025403</name>
</gene>
<keyword evidence="2" id="KW-1185">Reference proteome</keyword>
<dbReference type="EMBL" id="CM037152">
    <property type="protein sequence ID" value="KAH7835354.1"/>
    <property type="molecule type" value="Genomic_DNA"/>
</dbReference>
<protein>
    <submittedName>
        <fullName evidence="1">Uncharacterized protein</fullName>
    </submittedName>
</protein>
<organism evidence="1 2">
    <name type="scientific">Vaccinium darrowii</name>
    <dbReference type="NCBI Taxonomy" id="229202"/>
    <lineage>
        <taxon>Eukaryota</taxon>
        <taxon>Viridiplantae</taxon>
        <taxon>Streptophyta</taxon>
        <taxon>Embryophyta</taxon>
        <taxon>Tracheophyta</taxon>
        <taxon>Spermatophyta</taxon>
        <taxon>Magnoliopsida</taxon>
        <taxon>eudicotyledons</taxon>
        <taxon>Gunneridae</taxon>
        <taxon>Pentapetalae</taxon>
        <taxon>asterids</taxon>
        <taxon>Ericales</taxon>
        <taxon>Ericaceae</taxon>
        <taxon>Vaccinioideae</taxon>
        <taxon>Vaccinieae</taxon>
        <taxon>Vaccinium</taxon>
    </lineage>
</organism>
<sequence>MWSYSELHFSYGRPVLPHQSPPHSFNAFTHQLLVLPTTKSLASPHCPFHCTHRNDCKISKRGHRFPWESRQEKGLGSEACMLLAMHEIPPDSSLKSNNEEIESPLIFTVVKTLFCKHNVDPKTIDILMSNGSLFCSTPSITATIINKLRGSDWFSSLGSISRLQSIMIQYESDSVSLKVEQGV</sequence>
<evidence type="ECO:0000313" key="2">
    <source>
        <dbReference type="Proteomes" id="UP000828048"/>
    </source>
</evidence>
<name>A0ACB7X3V5_9ERIC</name>